<evidence type="ECO:0000313" key="2">
    <source>
        <dbReference type="EMBL" id="ERF59954.1"/>
    </source>
</evidence>
<proteinExistence type="predicted"/>
<keyword evidence="1" id="KW-0812">Transmembrane</keyword>
<dbReference type="OrthoDB" id="9792681at2"/>
<name>U1GTJ0_TRESO</name>
<dbReference type="eggNOG" id="COG1963">
    <property type="taxonomic scope" value="Bacteria"/>
</dbReference>
<dbReference type="PANTHER" id="PTHR31446:SF29">
    <property type="entry name" value="ACID PHOSPHATASE_VANADIUM-DEPENDENT HALOPEROXIDASE-RELATED PROTEIN"/>
    <property type="match status" value="1"/>
</dbReference>
<dbReference type="InterPro" id="IPR003832">
    <property type="entry name" value="DUF212"/>
</dbReference>
<organism evidence="2 4">
    <name type="scientific">Treponema socranskii subsp. socranskii VPI DR56BR1116 = ATCC 35536</name>
    <dbReference type="NCBI Taxonomy" id="1125725"/>
    <lineage>
        <taxon>Bacteria</taxon>
        <taxon>Pseudomonadati</taxon>
        <taxon>Spirochaetota</taxon>
        <taxon>Spirochaetia</taxon>
        <taxon>Spirochaetales</taxon>
        <taxon>Treponemataceae</taxon>
        <taxon>Treponema</taxon>
    </lineage>
</organism>
<protein>
    <submittedName>
        <fullName evidence="2">Divergent PAP2 family protein</fullName>
    </submittedName>
</protein>
<dbReference type="PROSITE" id="PS51257">
    <property type="entry name" value="PROKAR_LIPOPROTEIN"/>
    <property type="match status" value="1"/>
</dbReference>
<keyword evidence="1" id="KW-1133">Transmembrane helix</keyword>
<accession>U1GTJ0</accession>
<dbReference type="STRING" id="1125725.HMPREF1325_0552"/>
<evidence type="ECO:0000313" key="5">
    <source>
        <dbReference type="Proteomes" id="UP000016646"/>
    </source>
</evidence>
<dbReference type="EMBL" id="AVQI01000065">
    <property type="protein sequence ID" value="ERK00801.1"/>
    <property type="molecule type" value="Genomic_DNA"/>
</dbReference>
<keyword evidence="1" id="KW-0472">Membrane</keyword>
<dbReference type="Proteomes" id="UP000016412">
    <property type="component" value="Unassembled WGS sequence"/>
</dbReference>
<dbReference type="Pfam" id="PF02681">
    <property type="entry name" value="DUF212"/>
    <property type="match status" value="1"/>
</dbReference>
<evidence type="ECO:0000313" key="3">
    <source>
        <dbReference type="EMBL" id="ERK00801.1"/>
    </source>
</evidence>
<dbReference type="Proteomes" id="UP000016646">
    <property type="component" value="Unassembled WGS sequence"/>
</dbReference>
<dbReference type="AlphaFoldDB" id="U1GTJ0"/>
<evidence type="ECO:0000313" key="4">
    <source>
        <dbReference type="Proteomes" id="UP000016412"/>
    </source>
</evidence>
<keyword evidence="5" id="KW-1185">Reference proteome</keyword>
<sequence length="160" mass="17658">MLLSVKEQLKLFLANPVFLACICSWFCSQFLKTIIALLSHKIRSLSVLFEMMVWRTGSLPSSHSAIVSALTTSIGFHSGIHSDVFILSLCFLLVTVRDALGVRRASGIQAKRLNEIGKELDRQKIIAYTPIKEVQGHTPLEVIVGLLIGFSIGFAFALLQ</sequence>
<dbReference type="PANTHER" id="PTHR31446">
    <property type="entry name" value="ACID PHOSPHATASE/VANADIUM-DEPENDENT HALOPEROXIDASE-RELATED PROTEIN"/>
    <property type="match status" value="1"/>
</dbReference>
<feature type="transmembrane region" description="Helical" evidence="1">
    <location>
        <begin position="84"/>
        <end position="102"/>
    </location>
</feature>
<dbReference type="PATRIC" id="fig|1125725.3.peg.2079"/>
<evidence type="ECO:0000256" key="1">
    <source>
        <dbReference type="SAM" id="Phobius"/>
    </source>
</evidence>
<reference evidence="4 5" key="1">
    <citation type="submission" date="2013-08" db="EMBL/GenBank/DDBJ databases">
        <authorList>
            <person name="Durkin A.S."/>
            <person name="Haft D.R."/>
            <person name="McCorrison J."/>
            <person name="Torralba M."/>
            <person name="Gillis M."/>
            <person name="Haft D.H."/>
            <person name="Methe B."/>
            <person name="Sutton G."/>
            <person name="Nelson K.E."/>
        </authorList>
    </citation>
    <scope>NUCLEOTIDE SEQUENCE [LARGE SCALE GENOMIC DNA]</scope>
    <source>
        <strain evidence="3 5">ATCC 35536</strain>
        <strain evidence="2 4">VPI DR56BR1116</strain>
    </source>
</reference>
<comment type="caution">
    <text evidence="2">The sequence shown here is derived from an EMBL/GenBank/DDBJ whole genome shotgun (WGS) entry which is preliminary data.</text>
</comment>
<gene>
    <name evidence="3" type="ORF">HMPREF0860_2421</name>
    <name evidence="2" type="ORF">HMPREF1325_0552</name>
</gene>
<dbReference type="RefSeq" id="WP_021331067.1">
    <property type="nucleotide sequence ID" value="NZ_AUZJ01000053.1"/>
</dbReference>
<feature type="transmembrane region" description="Helical" evidence="1">
    <location>
        <begin position="140"/>
        <end position="159"/>
    </location>
</feature>
<dbReference type="EMBL" id="AUZJ01000053">
    <property type="protein sequence ID" value="ERF59954.1"/>
    <property type="molecule type" value="Genomic_DNA"/>
</dbReference>
<feature type="transmembrane region" description="Helical" evidence="1">
    <location>
        <begin position="12"/>
        <end position="38"/>
    </location>
</feature>